<evidence type="ECO:0000259" key="12">
    <source>
        <dbReference type="Pfam" id="PF00155"/>
    </source>
</evidence>
<dbReference type="PANTHER" id="PTHR42885">
    <property type="entry name" value="HISTIDINOL-PHOSPHATE AMINOTRANSFERASE-RELATED"/>
    <property type="match status" value="1"/>
</dbReference>
<gene>
    <name evidence="13" type="ORF">C7999DRAFT_13489</name>
</gene>
<comment type="caution">
    <text evidence="13">The sequence shown here is derived from an EMBL/GenBank/DDBJ whole genome shotgun (WGS) entry which is preliminary data.</text>
</comment>
<dbReference type="GO" id="GO:0000105">
    <property type="term" value="P:L-histidine biosynthetic process"/>
    <property type="evidence" value="ECO:0007669"/>
    <property type="project" value="UniProtKB-KW"/>
</dbReference>
<evidence type="ECO:0000313" key="13">
    <source>
        <dbReference type="EMBL" id="KAK4248615.1"/>
    </source>
</evidence>
<dbReference type="Proteomes" id="UP001303647">
    <property type="component" value="Unassembled WGS sequence"/>
</dbReference>
<comment type="pathway">
    <text evidence="2">Amino-acid biosynthesis; L-histidine biosynthesis; L-histidine from 5-phospho-alpha-D-ribose 1-diphosphate: step 7/9.</text>
</comment>
<comment type="cofactor">
    <cofactor evidence="1">
        <name>pyridoxal 5'-phosphate</name>
        <dbReference type="ChEBI" id="CHEBI:597326"/>
    </cofactor>
</comment>
<dbReference type="EMBL" id="MU857635">
    <property type="protein sequence ID" value="KAK4248615.1"/>
    <property type="molecule type" value="Genomic_DNA"/>
</dbReference>
<keyword evidence="7" id="KW-0808">Transferase</keyword>
<keyword evidence="8" id="KW-0663">Pyridoxal phosphate</keyword>
<dbReference type="InterPro" id="IPR004839">
    <property type="entry name" value="Aminotransferase_I/II_large"/>
</dbReference>
<dbReference type="InterPro" id="IPR015422">
    <property type="entry name" value="PyrdxlP-dep_Trfase_small"/>
</dbReference>
<comment type="catalytic activity">
    <reaction evidence="11">
        <text>L-histidinol phosphate + 2-oxoglutarate = 3-(imidazol-4-yl)-2-oxopropyl phosphate + L-glutamate</text>
        <dbReference type="Rhea" id="RHEA:23744"/>
        <dbReference type="ChEBI" id="CHEBI:16810"/>
        <dbReference type="ChEBI" id="CHEBI:29985"/>
        <dbReference type="ChEBI" id="CHEBI:57766"/>
        <dbReference type="ChEBI" id="CHEBI:57980"/>
        <dbReference type="EC" id="2.6.1.9"/>
    </reaction>
</comment>
<dbReference type="SUPFAM" id="SSF53383">
    <property type="entry name" value="PLP-dependent transferases"/>
    <property type="match status" value="1"/>
</dbReference>
<dbReference type="Pfam" id="PF00155">
    <property type="entry name" value="Aminotran_1_2"/>
    <property type="match status" value="1"/>
</dbReference>
<evidence type="ECO:0000313" key="14">
    <source>
        <dbReference type="Proteomes" id="UP001303647"/>
    </source>
</evidence>
<keyword evidence="9" id="KW-0368">Histidine biosynthesis</keyword>
<evidence type="ECO:0000256" key="4">
    <source>
        <dbReference type="ARBA" id="ARBA00012748"/>
    </source>
</evidence>
<keyword evidence="14" id="KW-1185">Reference proteome</keyword>
<comment type="similarity">
    <text evidence="3">Belongs to the class-II pyridoxal-phosphate-dependent aminotransferase family.</text>
</comment>
<dbReference type="Gene3D" id="3.90.1150.10">
    <property type="entry name" value="Aspartate Aminotransferase, domain 1"/>
    <property type="match status" value="1"/>
</dbReference>
<keyword evidence="5 13" id="KW-0032">Aminotransferase</keyword>
<dbReference type="NCBIfam" id="TIGR01141">
    <property type="entry name" value="hisC"/>
    <property type="match status" value="1"/>
</dbReference>
<dbReference type="AlphaFoldDB" id="A0AAN7HQH4"/>
<dbReference type="CDD" id="cd00609">
    <property type="entry name" value="AAT_like"/>
    <property type="match status" value="1"/>
</dbReference>
<dbReference type="Gene3D" id="3.40.640.10">
    <property type="entry name" value="Type I PLP-dependent aspartate aminotransferase-like (Major domain)"/>
    <property type="match status" value="1"/>
</dbReference>
<evidence type="ECO:0000256" key="2">
    <source>
        <dbReference type="ARBA" id="ARBA00005011"/>
    </source>
</evidence>
<protein>
    <recommendedName>
        <fullName evidence="4">histidinol-phosphate transaminase</fullName>
        <ecNumber evidence="4">2.6.1.9</ecNumber>
    </recommendedName>
    <alternativeName>
        <fullName evidence="10">Imidazole acetol-phosphate transaminase</fullName>
    </alternativeName>
</protein>
<accession>A0AAN7HQH4</accession>
<evidence type="ECO:0000256" key="8">
    <source>
        <dbReference type="ARBA" id="ARBA00022898"/>
    </source>
</evidence>
<dbReference type="InterPro" id="IPR001917">
    <property type="entry name" value="Aminotrans_II_pyridoxalP_BS"/>
</dbReference>
<dbReference type="GO" id="GO:0030170">
    <property type="term" value="F:pyridoxal phosphate binding"/>
    <property type="evidence" value="ECO:0007669"/>
    <property type="project" value="InterPro"/>
</dbReference>
<evidence type="ECO:0000256" key="5">
    <source>
        <dbReference type="ARBA" id="ARBA00022576"/>
    </source>
</evidence>
<dbReference type="HAMAP" id="MF_01023">
    <property type="entry name" value="HisC_aminotrans_2"/>
    <property type="match status" value="1"/>
</dbReference>
<keyword evidence="6" id="KW-0028">Amino-acid biosynthesis</keyword>
<name>A0AAN7HQH4_9PEZI</name>
<dbReference type="InterPro" id="IPR015421">
    <property type="entry name" value="PyrdxlP-dep_Trfase_major"/>
</dbReference>
<dbReference type="EC" id="2.6.1.9" evidence="4"/>
<reference evidence="13" key="2">
    <citation type="submission" date="2023-05" db="EMBL/GenBank/DDBJ databases">
        <authorList>
            <consortium name="Lawrence Berkeley National Laboratory"/>
            <person name="Steindorff A."/>
            <person name="Hensen N."/>
            <person name="Bonometti L."/>
            <person name="Westerberg I."/>
            <person name="Brannstrom I.O."/>
            <person name="Guillou S."/>
            <person name="Cros-Aarteil S."/>
            <person name="Calhoun S."/>
            <person name="Haridas S."/>
            <person name="Kuo A."/>
            <person name="Mondo S."/>
            <person name="Pangilinan J."/>
            <person name="Riley R."/>
            <person name="Labutti K."/>
            <person name="Andreopoulos B."/>
            <person name="Lipzen A."/>
            <person name="Chen C."/>
            <person name="Yanf M."/>
            <person name="Daum C."/>
            <person name="Ng V."/>
            <person name="Clum A."/>
            <person name="Ohm R."/>
            <person name="Martin F."/>
            <person name="Silar P."/>
            <person name="Natvig D."/>
            <person name="Lalanne C."/>
            <person name="Gautier V."/>
            <person name="Ament-Velasquez S.L."/>
            <person name="Kruys A."/>
            <person name="Hutchinson M.I."/>
            <person name="Powell A.J."/>
            <person name="Barry K."/>
            <person name="Miller A.N."/>
            <person name="Grigoriev I.V."/>
            <person name="Debuchy R."/>
            <person name="Gladieux P."/>
            <person name="Thoren M.H."/>
            <person name="Johannesson H."/>
        </authorList>
    </citation>
    <scope>NUCLEOTIDE SEQUENCE</scope>
    <source>
        <strain evidence="13">CBS 359.72</strain>
    </source>
</reference>
<sequence length="423" mass="45970">MTNERPFDLTKCVRPNILALPPYTSMRDDYLDHTNLSLLDANENSFGPSIPVQEVASTFRHDAVSIQSALDPKRLQLHRYPDAQQIKLKQLFCDLRNTTCEEKDAAVKPLAPENVCLGVGSDESIDLVIRAFCAPGRDKILICPPTYGMYEVSAQANDVTVVTANLDVDNGFALRPEAIDEALSEDPLIKVVFICSPANPTGNLIPRAEIVRVLEHPTWNGIVVVDEAYIDFAPGGSLARQVNKWPNLIVTQTLSKAFGLAGIRLGIAYSQPQISQLLNNLKGPYNMSAPTIALATAALQPAGIALMEANKRAMIEQRKRLLRELPKISGFGRFLGGYDANFLLVQFLDKPGGQGAVPDNAITAAVAHTLAINSGVLVRYRGIEPGCVGSLRITVGTKEEVDNVLLQIQMALEKVYSGRGQTA</sequence>
<evidence type="ECO:0000256" key="11">
    <source>
        <dbReference type="ARBA" id="ARBA00047481"/>
    </source>
</evidence>
<organism evidence="13 14">
    <name type="scientific">Corynascus novoguineensis</name>
    <dbReference type="NCBI Taxonomy" id="1126955"/>
    <lineage>
        <taxon>Eukaryota</taxon>
        <taxon>Fungi</taxon>
        <taxon>Dikarya</taxon>
        <taxon>Ascomycota</taxon>
        <taxon>Pezizomycotina</taxon>
        <taxon>Sordariomycetes</taxon>
        <taxon>Sordariomycetidae</taxon>
        <taxon>Sordariales</taxon>
        <taxon>Chaetomiaceae</taxon>
        <taxon>Corynascus</taxon>
    </lineage>
</organism>
<dbReference type="PROSITE" id="PS00599">
    <property type="entry name" value="AA_TRANSFER_CLASS_2"/>
    <property type="match status" value="1"/>
</dbReference>
<dbReference type="InterPro" id="IPR005861">
    <property type="entry name" value="HisP_aminotrans"/>
</dbReference>
<feature type="domain" description="Aminotransferase class I/classII large" evidence="12">
    <location>
        <begin position="38"/>
        <end position="405"/>
    </location>
</feature>
<proteinExistence type="inferred from homology"/>
<dbReference type="GO" id="GO:0004400">
    <property type="term" value="F:histidinol-phosphate transaminase activity"/>
    <property type="evidence" value="ECO:0007669"/>
    <property type="project" value="UniProtKB-EC"/>
</dbReference>
<evidence type="ECO:0000256" key="3">
    <source>
        <dbReference type="ARBA" id="ARBA00008392"/>
    </source>
</evidence>
<dbReference type="InterPro" id="IPR015424">
    <property type="entry name" value="PyrdxlP-dep_Trfase"/>
</dbReference>
<evidence type="ECO:0000256" key="9">
    <source>
        <dbReference type="ARBA" id="ARBA00023102"/>
    </source>
</evidence>
<reference evidence="13" key="1">
    <citation type="journal article" date="2023" name="Mol. Phylogenet. Evol.">
        <title>Genome-scale phylogeny and comparative genomics of the fungal order Sordariales.</title>
        <authorList>
            <person name="Hensen N."/>
            <person name="Bonometti L."/>
            <person name="Westerberg I."/>
            <person name="Brannstrom I.O."/>
            <person name="Guillou S."/>
            <person name="Cros-Aarteil S."/>
            <person name="Calhoun S."/>
            <person name="Haridas S."/>
            <person name="Kuo A."/>
            <person name="Mondo S."/>
            <person name="Pangilinan J."/>
            <person name="Riley R."/>
            <person name="LaButti K."/>
            <person name="Andreopoulos B."/>
            <person name="Lipzen A."/>
            <person name="Chen C."/>
            <person name="Yan M."/>
            <person name="Daum C."/>
            <person name="Ng V."/>
            <person name="Clum A."/>
            <person name="Steindorff A."/>
            <person name="Ohm R.A."/>
            <person name="Martin F."/>
            <person name="Silar P."/>
            <person name="Natvig D.O."/>
            <person name="Lalanne C."/>
            <person name="Gautier V."/>
            <person name="Ament-Velasquez S.L."/>
            <person name="Kruys A."/>
            <person name="Hutchinson M.I."/>
            <person name="Powell A.J."/>
            <person name="Barry K."/>
            <person name="Miller A.N."/>
            <person name="Grigoriev I.V."/>
            <person name="Debuchy R."/>
            <person name="Gladieux P."/>
            <person name="Hiltunen Thoren M."/>
            <person name="Johannesson H."/>
        </authorList>
    </citation>
    <scope>NUCLEOTIDE SEQUENCE</scope>
    <source>
        <strain evidence="13">CBS 359.72</strain>
    </source>
</reference>
<dbReference type="PANTHER" id="PTHR42885:SF2">
    <property type="entry name" value="HISTIDINOL-PHOSPHATE AMINOTRANSFERASE"/>
    <property type="match status" value="1"/>
</dbReference>
<evidence type="ECO:0000256" key="7">
    <source>
        <dbReference type="ARBA" id="ARBA00022679"/>
    </source>
</evidence>
<evidence type="ECO:0000256" key="1">
    <source>
        <dbReference type="ARBA" id="ARBA00001933"/>
    </source>
</evidence>
<evidence type="ECO:0000256" key="10">
    <source>
        <dbReference type="ARBA" id="ARBA00030262"/>
    </source>
</evidence>
<evidence type="ECO:0000256" key="6">
    <source>
        <dbReference type="ARBA" id="ARBA00022605"/>
    </source>
</evidence>